<protein>
    <submittedName>
        <fullName evidence="2">Putative secreted protein</fullName>
    </submittedName>
</protein>
<proteinExistence type="predicted"/>
<dbReference type="AlphaFoldDB" id="A0A6B0U609"/>
<accession>A0A6B0U609</accession>
<evidence type="ECO:0000313" key="2">
    <source>
        <dbReference type="EMBL" id="MXU83995.1"/>
    </source>
</evidence>
<keyword evidence="1" id="KW-0812">Transmembrane</keyword>
<keyword evidence="1" id="KW-0472">Membrane</keyword>
<sequence length="78" mass="9435">MISTIRGWAMVSNSLLITIWLYVLSFTMNLRQNSLMKSRRRSEAFWSATSTLRWLMAASRYWTHRCSRRRMWNWTASL</sequence>
<name>A0A6B0U609_IXORI</name>
<feature type="transmembrane region" description="Helical" evidence="1">
    <location>
        <begin position="7"/>
        <end position="24"/>
    </location>
</feature>
<evidence type="ECO:0000256" key="1">
    <source>
        <dbReference type="SAM" id="Phobius"/>
    </source>
</evidence>
<keyword evidence="1" id="KW-1133">Transmembrane helix</keyword>
<dbReference type="EMBL" id="GIFC01001912">
    <property type="protein sequence ID" value="MXU83995.1"/>
    <property type="molecule type" value="Transcribed_RNA"/>
</dbReference>
<organism evidence="2">
    <name type="scientific">Ixodes ricinus</name>
    <name type="common">Common tick</name>
    <name type="synonym">Acarus ricinus</name>
    <dbReference type="NCBI Taxonomy" id="34613"/>
    <lineage>
        <taxon>Eukaryota</taxon>
        <taxon>Metazoa</taxon>
        <taxon>Ecdysozoa</taxon>
        <taxon>Arthropoda</taxon>
        <taxon>Chelicerata</taxon>
        <taxon>Arachnida</taxon>
        <taxon>Acari</taxon>
        <taxon>Parasitiformes</taxon>
        <taxon>Ixodida</taxon>
        <taxon>Ixodoidea</taxon>
        <taxon>Ixodidae</taxon>
        <taxon>Ixodinae</taxon>
        <taxon>Ixodes</taxon>
    </lineage>
</organism>
<reference evidence="2" key="1">
    <citation type="submission" date="2019-12" db="EMBL/GenBank/DDBJ databases">
        <title>An insight into the sialome of adult female Ixodes ricinus ticks feeding for 6 days.</title>
        <authorList>
            <person name="Perner J."/>
            <person name="Ribeiro J.M.C."/>
        </authorList>
    </citation>
    <scope>NUCLEOTIDE SEQUENCE</scope>
    <source>
        <strain evidence="2">Semi-engorged</strain>
        <tissue evidence="2">Salivary glands</tissue>
    </source>
</reference>